<dbReference type="AlphaFoldDB" id="A0A9N8JNS9"/>
<dbReference type="GO" id="GO:0006520">
    <property type="term" value="P:amino acid metabolic process"/>
    <property type="evidence" value="ECO:0007669"/>
    <property type="project" value="TreeGrafter"/>
</dbReference>
<dbReference type="InterPro" id="IPR015422">
    <property type="entry name" value="PyrdxlP-dep_Trfase_small"/>
</dbReference>
<dbReference type="GO" id="GO:0030170">
    <property type="term" value="F:pyridoxal phosphate binding"/>
    <property type="evidence" value="ECO:0007669"/>
    <property type="project" value="InterPro"/>
</dbReference>
<protein>
    <recommendedName>
        <fullName evidence="2">Aminotransferase class I/classII large domain-containing protein</fullName>
    </recommendedName>
</protein>
<dbReference type="InterPro" id="IPR015421">
    <property type="entry name" value="PyrdxlP-dep_Trfase_major"/>
</dbReference>
<proteinExistence type="predicted"/>
<keyword evidence="1" id="KW-0663">Pyridoxal phosphate</keyword>
<gene>
    <name evidence="3" type="ORF">AWRI4619_LOCUS5304</name>
</gene>
<dbReference type="InterPro" id="IPR050478">
    <property type="entry name" value="Ethylene_sulfur-biosynth"/>
</dbReference>
<evidence type="ECO:0000313" key="4">
    <source>
        <dbReference type="Proteomes" id="UP000716446"/>
    </source>
</evidence>
<keyword evidence="4" id="KW-1185">Reference proteome</keyword>
<dbReference type="InterPro" id="IPR015424">
    <property type="entry name" value="PyrdxlP-dep_Trfase"/>
</dbReference>
<dbReference type="Proteomes" id="UP000716446">
    <property type="component" value="Unassembled WGS sequence"/>
</dbReference>
<dbReference type="PRINTS" id="PR00753">
    <property type="entry name" value="ACCSYNTHASE"/>
</dbReference>
<dbReference type="Pfam" id="PF00155">
    <property type="entry name" value="Aminotran_1_2"/>
    <property type="match status" value="1"/>
</dbReference>
<feature type="domain" description="Aminotransferase class I/classII large" evidence="2">
    <location>
        <begin position="97"/>
        <end position="475"/>
    </location>
</feature>
<evidence type="ECO:0000256" key="1">
    <source>
        <dbReference type="ARBA" id="ARBA00022898"/>
    </source>
</evidence>
<accession>A0A9N8JNS9</accession>
<evidence type="ECO:0000313" key="3">
    <source>
        <dbReference type="EMBL" id="CAD0088506.1"/>
    </source>
</evidence>
<name>A0A9N8JNS9_9PEZI</name>
<organism evidence="3 4">
    <name type="scientific">Aureobasidium vineae</name>
    <dbReference type="NCBI Taxonomy" id="2773715"/>
    <lineage>
        <taxon>Eukaryota</taxon>
        <taxon>Fungi</taxon>
        <taxon>Dikarya</taxon>
        <taxon>Ascomycota</taxon>
        <taxon>Pezizomycotina</taxon>
        <taxon>Dothideomycetes</taxon>
        <taxon>Dothideomycetidae</taxon>
        <taxon>Dothideales</taxon>
        <taxon>Saccotheciaceae</taxon>
        <taxon>Aureobasidium</taxon>
    </lineage>
</organism>
<comment type="caution">
    <text evidence="3">The sequence shown here is derived from an EMBL/GenBank/DDBJ whole genome shotgun (WGS) entry which is preliminary data.</text>
</comment>
<dbReference type="Gene3D" id="3.90.1150.10">
    <property type="entry name" value="Aspartate Aminotransferase, domain 1"/>
    <property type="match status" value="1"/>
</dbReference>
<dbReference type="PANTHER" id="PTHR43795:SF39">
    <property type="entry name" value="AMINOTRANSFERASE CLASS I_CLASSII DOMAIN-CONTAINING PROTEIN"/>
    <property type="match status" value="1"/>
</dbReference>
<dbReference type="EMBL" id="CAIJEN010000007">
    <property type="protein sequence ID" value="CAD0088506.1"/>
    <property type="molecule type" value="Genomic_DNA"/>
</dbReference>
<reference evidence="3" key="1">
    <citation type="submission" date="2020-06" db="EMBL/GenBank/DDBJ databases">
        <authorList>
            <person name="Onetto C."/>
        </authorList>
    </citation>
    <scope>NUCLEOTIDE SEQUENCE</scope>
</reference>
<dbReference type="GO" id="GO:0008483">
    <property type="term" value="F:transaminase activity"/>
    <property type="evidence" value="ECO:0007669"/>
    <property type="project" value="TreeGrafter"/>
</dbReference>
<sequence>MSEATLSERGRVMAQASTRARIEPLLSNLYHPKDNPDGIIDMGTAENVSQADLFTMTSITVTNLTGQHPMTKDVSDFANSNIRTIPSAFTYGEGPWGSKRLRTAMANHMNKYYHPVSEVSPQDLIFSNGITSLLDLFGFAIASPGDGILISRPSYHAFPADFGARAEFQCVFVSSDSDDQFSAACVRNYETALLEARERGICIRALLLCNPHNPLGRCYPVSTIIALMQFCDKYGLHLLADEVYALSVFDSSSPHVPFHSVLSIDSSAHLSPNHLHVLYSMSKDFACGGLRLGCLYSRNTALMDSISAISHFGQCGALNQLFATQILEDTDWTEGFLAKSRKVLRSKFETCTQLLYRHGIEYSKNVNAGFFLWVWLLYSISFVLHPARFLLPDSFLRFAVSSFLLSSQVLTQNPTDKPFPFLSLSSHTNPWEAENTLHAKLLHDYKTYITPGSTLQAEQPGWFRLVFSQEDDVLNEGFRRLFDAIGV</sequence>
<dbReference type="CDD" id="cd00609">
    <property type="entry name" value="AAT_like"/>
    <property type="match status" value="1"/>
</dbReference>
<dbReference type="Gene3D" id="3.40.640.10">
    <property type="entry name" value="Type I PLP-dependent aspartate aminotransferase-like (Major domain)"/>
    <property type="match status" value="1"/>
</dbReference>
<dbReference type="SUPFAM" id="SSF53383">
    <property type="entry name" value="PLP-dependent transferases"/>
    <property type="match status" value="1"/>
</dbReference>
<dbReference type="InterPro" id="IPR004839">
    <property type="entry name" value="Aminotransferase_I/II_large"/>
</dbReference>
<dbReference type="PANTHER" id="PTHR43795">
    <property type="entry name" value="BIFUNCTIONAL ASPARTATE AMINOTRANSFERASE AND GLUTAMATE/ASPARTATE-PREPHENATE AMINOTRANSFERASE-RELATED"/>
    <property type="match status" value="1"/>
</dbReference>
<evidence type="ECO:0000259" key="2">
    <source>
        <dbReference type="Pfam" id="PF00155"/>
    </source>
</evidence>